<gene>
    <name evidence="1" type="ORF">COU20_00320</name>
</gene>
<accession>A0A2H0U8L7</accession>
<dbReference type="Gene3D" id="3.30.70.60">
    <property type="match status" value="1"/>
</dbReference>
<protein>
    <recommendedName>
        <fullName evidence="3">Type 4a pilus biogenesis protein PilO</fullName>
    </recommendedName>
</protein>
<name>A0A2H0U8L7_9BACT</name>
<dbReference type="InterPro" id="IPR007445">
    <property type="entry name" value="PilO"/>
</dbReference>
<dbReference type="Pfam" id="PF04350">
    <property type="entry name" value="PilO"/>
    <property type="match status" value="1"/>
</dbReference>
<dbReference type="Proteomes" id="UP000231379">
    <property type="component" value="Unassembled WGS sequence"/>
</dbReference>
<dbReference type="InterPro" id="IPR014717">
    <property type="entry name" value="Transl_elong_EF1B/ribsomal_bS6"/>
</dbReference>
<evidence type="ECO:0000313" key="1">
    <source>
        <dbReference type="EMBL" id="PIR82762.1"/>
    </source>
</evidence>
<comment type="caution">
    <text evidence="1">The sequence shown here is derived from an EMBL/GenBank/DDBJ whole genome shotgun (WGS) entry which is preliminary data.</text>
</comment>
<dbReference type="GO" id="GO:0043107">
    <property type="term" value="P:type IV pilus-dependent motility"/>
    <property type="evidence" value="ECO:0007669"/>
    <property type="project" value="InterPro"/>
</dbReference>
<reference evidence="2" key="1">
    <citation type="submission" date="2017-09" db="EMBL/GenBank/DDBJ databases">
        <title>Depth-based differentiation of microbial function through sediment-hosted aquifers and enrichment of novel symbionts in the deep terrestrial subsurface.</title>
        <authorList>
            <person name="Probst A.J."/>
            <person name="Ladd B."/>
            <person name="Jarett J.K."/>
            <person name="Geller-Mcgrath D.E."/>
            <person name="Sieber C.M.K."/>
            <person name="Emerson J.B."/>
            <person name="Anantharaman K."/>
            <person name="Thomas B.C."/>
            <person name="Malmstrom R."/>
            <person name="Stieglmeier M."/>
            <person name="Klingl A."/>
            <person name="Woyke T."/>
            <person name="Ryan C.M."/>
            <person name="Banfield J.F."/>
        </authorList>
    </citation>
    <scope>NUCLEOTIDE SEQUENCE [LARGE SCALE GENOMIC DNA]</scope>
</reference>
<dbReference type="EMBL" id="PFBM01000005">
    <property type="protein sequence ID" value="PIR82762.1"/>
    <property type="molecule type" value="Genomic_DNA"/>
</dbReference>
<evidence type="ECO:0008006" key="3">
    <source>
        <dbReference type="Google" id="ProtNLM"/>
    </source>
</evidence>
<dbReference type="GO" id="GO:0043683">
    <property type="term" value="P:type IV pilus assembly"/>
    <property type="evidence" value="ECO:0007669"/>
    <property type="project" value="InterPro"/>
</dbReference>
<dbReference type="AlphaFoldDB" id="A0A2H0U8L7"/>
<sequence>MFRTIIAVLSLVLALAAFLLYTKPAHERAQALRLELGQYDAALNKADELQRLKQMLLSRYNALDPLDINRLHRLLPDHVDNVRLVLDLDTLAAQYGLAIQNVVISEPTSRSADRATIGTAQAKQAFDSLTMRFSTRGTYQNFVRFIEDVETSLRIVDLTALTISRESTEPGAEPMYRYDITLRTYWLK</sequence>
<proteinExistence type="predicted"/>
<organism evidence="1 2">
    <name type="scientific">Candidatus Kaiserbacteria bacterium CG10_big_fil_rev_8_21_14_0_10_59_10</name>
    <dbReference type="NCBI Taxonomy" id="1974612"/>
    <lineage>
        <taxon>Bacteria</taxon>
        <taxon>Candidatus Kaiseribacteriota</taxon>
    </lineage>
</organism>
<evidence type="ECO:0000313" key="2">
    <source>
        <dbReference type="Proteomes" id="UP000231379"/>
    </source>
</evidence>